<dbReference type="Pfam" id="PF13302">
    <property type="entry name" value="Acetyltransf_3"/>
    <property type="match status" value="1"/>
</dbReference>
<dbReference type="InterPro" id="IPR016181">
    <property type="entry name" value="Acyl_CoA_acyltransferase"/>
</dbReference>
<gene>
    <name evidence="2" type="ORF">SDC9_137018</name>
</gene>
<protein>
    <recommendedName>
        <fullName evidence="1">N-acetyltransferase domain-containing protein</fullName>
    </recommendedName>
</protein>
<dbReference type="AlphaFoldDB" id="A0A645DM88"/>
<reference evidence="2" key="1">
    <citation type="submission" date="2019-08" db="EMBL/GenBank/DDBJ databases">
        <authorList>
            <person name="Kucharzyk K."/>
            <person name="Murdoch R.W."/>
            <person name="Higgins S."/>
            <person name="Loffler F."/>
        </authorList>
    </citation>
    <scope>NUCLEOTIDE SEQUENCE</scope>
</reference>
<dbReference type="EMBL" id="VSSQ01037263">
    <property type="protein sequence ID" value="MPM89903.1"/>
    <property type="molecule type" value="Genomic_DNA"/>
</dbReference>
<organism evidence="2">
    <name type="scientific">bioreactor metagenome</name>
    <dbReference type="NCBI Taxonomy" id="1076179"/>
    <lineage>
        <taxon>unclassified sequences</taxon>
        <taxon>metagenomes</taxon>
        <taxon>ecological metagenomes</taxon>
    </lineage>
</organism>
<dbReference type="Gene3D" id="3.40.630.30">
    <property type="match status" value="1"/>
</dbReference>
<proteinExistence type="predicted"/>
<feature type="domain" description="N-acetyltransferase" evidence="1">
    <location>
        <begin position="1"/>
        <end position="102"/>
    </location>
</feature>
<dbReference type="PROSITE" id="PS51186">
    <property type="entry name" value="GNAT"/>
    <property type="match status" value="1"/>
</dbReference>
<name>A0A645DM88_9ZZZZ</name>
<sequence length="102" mass="11439">MVEDNKRILGAINIRHYLNDYLLNYGGHIGYGIRPSERKKGYASLMLSLALSVAKELGINKALITCDKDNLGSARTIMKNGGVLENEVAEGERITQRYWIEL</sequence>
<accession>A0A645DM88</accession>
<evidence type="ECO:0000259" key="1">
    <source>
        <dbReference type="PROSITE" id="PS51186"/>
    </source>
</evidence>
<dbReference type="SUPFAM" id="SSF55729">
    <property type="entry name" value="Acyl-CoA N-acyltransferases (Nat)"/>
    <property type="match status" value="1"/>
</dbReference>
<evidence type="ECO:0000313" key="2">
    <source>
        <dbReference type="EMBL" id="MPM89903.1"/>
    </source>
</evidence>
<dbReference type="GO" id="GO:0016747">
    <property type="term" value="F:acyltransferase activity, transferring groups other than amino-acyl groups"/>
    <property type="evidence" value="ECO:0007669"/>
    <property type="project" value="InterPro"/>
</dbReference>
<dbReference type="PANTHER" id="PTHR39173">
    <property type="entry name" value="ACETYLTRANSFERASE"/>
    <property type="match status" value="1"/>
</dbReference>
<dbReference type="PANTHER" id="PTHR39173:SF1">
    <property type="entry name" value="ACETYLTRANSFERASE"/>
    <property type="match status" value="1"/>
</dbReference>
<dbReference type="CDD" id="cd04301">
    <property type="entry name" value="NAT_SF"/>
    <property type="match status" value="1"/>
</dbReference>
<dbReference type="InterPro" id="IPR000182">
    <property type="entry name" value="GNAT_dom"/>
</dbReference>
<comment type="caution">
    <text evidence="2">The sequence shown here is derived from an EMBL/GenBank/DDBJ whole genome shotgun (WGS) entry which is preliminary data.</text>
</comment>